<evidence type="ECO:0000313" key="2">
    <source>
        <dbReference type="EMBL" id="CAB1413326.1"/>
    </source>
</evidence>
<reference evidence="2" key="1">
    <citation type="submission" date="2020-03" db="EMBL/GenBank/DDBJ databases">
        <authorList>
            <person name="Weist P."/>
        </authorList>
    </citation>
    <scope>NUCLEOTIDE SEQUENCE</scope>
</reference>
<protein>
    <submittedName>
        <fullName evidence="2">Uncharacterized protein</fullName>
    </submittedName>
</protein>
<gene>
    <name evidence="2" type="ORF">PLEPLA_LOCUS1026</name>
</gene>
<dbReference type="EMBL" id="CADEAL010000050">
    <property type="protein sequence ID" value="CAB1413326.1"/>
    <property type="molecule type" value="Genomic_DNA"/>
</dbReference>
<name>A0A9N7Y596_PLEPL</name>
<keyword evidence="3" id="KW-1185">Reference proteome</keyword>
<accession>A0A9N7Y596</accession>
<proteinExistence type="predicted"/>
<sequence>MANISKHIQKARQQHQEIPAELITACTQHQKETPPEMETVGLQLQQEPPPELEIGCIRLQQGITPEFETVNKQQQQETPPEMEDSCIQQQQETPASESWDSFVKRGLKIAVPVAITAGLSMLLRVRFGMTDGRIGRTLFDL</sequence>
<feature type="compositionally biased region" description="Polar residues" evidence="1">
    <location>
        <begin position="86"/>
        <end position="97"/>
    </location>
</feature>
<feature type="region of interest" description="Disordered" evidence="1">
    <location>
        <begin position="70"/>
        <end position="97"/>
    </location>
</feature>
<dbReference type="AlphaFoldDB" id="A0A9N7Y596"/>
<evidence type="ECO:0000313" key="3">
    <source>
        <dbReference type="Proteomes" id="UP001153269"/>
    </source>
</evidence>
<dbReference type="Proteomes" id="UP001153269">
    <property type="component" value="Unassembled WGS sequence"/>
</dbReference>
<comment type="caution">
    <text evidence="2">The sequence shown here is derived from an EMBL/GenBank/DDBJ whole genome shotgun (WGS) entry which is preliminary data.</text>
</comment>
<organism evidence="2 3">
    <name type="scientific">Pleuronectes platessa</name>
    <name type="common">European plaice</name>
    <dbReference type="NCBI Taxonomy" id="8262"/>
    <lineage>
        <taxon>Eukaryota</taxon>
        <taxon>Metazoa</taxon>
        <taxon>Chordata</taxon>
        <taxon>Craniata</taxon>
        <taxon>Vertebrata</taxon>
        <taxon>Euteleostomi</taxon>
        <taxon>Actinopterygii</taxon>
        <taxon>Neopterygii</taxon>
        <taxon>Teleostei</taxon>
        <taxon>Neoteleostei</taxon>
        <taxon>Acanthomorphata</taxon>
        <taxon>Carangaria</taxon>
        <taxon>Pleuronectiformes</taxon>
        <taxon>Pleuronectoidei</taxon>
        <taxon>Pleuronectidae</taxon>
        <taxon>Pleuronectes</taxon>
    </lineage>
</organism>
<evidence type="ECO:0000256" key="1">
    <source>
        <dbReference type="SAM" id="MobiDB-lite"/>
    </source>
</evidence>